<dbReference type="OrthoDB" id="9782201at2"/>
<dbReference type="Pfam" id="PF03618">
    <property type="entry name" value="Kinase-PPPase"/>
    <property type="match status" value="1"/>
</dbReference>
<dbReference type="HAMAP" id="MF_00921">
    <property type="entry name" value="PDRP"/>
    <property type="match status" value="1"/>
</dbReference>
<evidence type="ECO:0000256" key="2">
    <source>
        <dbReference type="ARBA" id="ARBA00022679"/>
    </source>
</evidence>
<dbReference type="GO" id="GO:0004674">
    <property type="term" value="F:protein serine/threonine kinase activity"/>
    <property type="evidence" value="ECO:0007669"/>
    <property type="project" value="UniProtKB-UniRule"/>
</dbReference>
<dbReference type="AlphaFoldDB" id="A0A1G9JU72"/>
<dbReference type="GO" id="GO:0043531">
    <property type="term" value="F:ADP binding"/>
    <property type="evidence" value="ECO:0007669"/>
    <property type="project" value="UniProtKB-UniRule"/>
</dbReference>
<comment type="catalytic activity">
    <reaction evidence="5">
        <text>N(tele)-phospho-L-histidyl/O-phospho-L-threonyl-[pyruvate, phosphate dikinase] + phosphate + H(+) = N(tele)-phospho-L-histidyl/L-threonyl-[pyruvate, phosphate dikinase] + diphosphate</text>
        <dbReference type="Rhea" id="RHEA:43696"/>
        <dbReference type="Rhea" id="RHEA-COMP:10650"/>
        <dbReference type="Rhea" id="RHEA-COMP:10651"/>
        <dbReference type="ChEBI" id="CHEBI:15378"/>
        <dbReference type="ChEBI" id="CHEBI:30013"/>
        <dbReference type="ChEBI" id="CHEBI:33019"/>
        <dbReference type="ChEBI" id="CHEBI:43474"/>
        <dbReference type="ChEBI" id="CHEBI:61977"/>
        <dbReference type="ChEBI" id="CHEBI:83586"/>
        <dbReference type="EC" id="2.7.4.27"/>
    </reaction>
</comment>
<comment type="catalytic activity">
    <reaction evidence="5">
        <text>N(tele)-phospho-L-histidyl/L-threonyl-[pyruvate, phosphate dikinase] + ADP = N(tele)-phospho-L-histidyl/O-phospho-L-threonyl-[pyruvate, phosphate dikinase] + AMP + H(+)</text>
        <dbReference type="Rhea" id="RHEA:43692"/>
        <dbReference type="Rhea" id="RHEA-COMP:10650"/>
        <dbReference type="Rhea" id="RHEA-COMP:10651"/>
        <dbReference type="ChEBI" id="CHEBI:15378"/>
        <dbReference type="ChEBI" id="CHEBI:30013"/>
        <dbReference type="ChEBI" id="CHEBI:61977"/>
        <dbReference type="ChEBI" id="CHEBI:83586"/>
        <dbReference type="ChEBI" id="CHEBI:456215"/>
        <dbReference type="ChEBI" id="CHEBI:456216"/>
        <dbReference type="EC" id="2.7.11.32"/>
    </reaction>
</comment>
<name>A0A1G9JU72_9FIRM</name>
<keyword evidence="4 5" id="KW-0418">Kinase</keyword>
<proteinExistence type="inferred from homology"/>
<protein>
    <recommendedName>
        <fullName evidence="5">Putative pyruvate, phosphate dikinase regulatory protein</fullName>
        <shortName evidence="5">PPDK regulatory protein</shortName>
        <ecNumber evidence="5">2.7.11.32</ecNumber>
        <ecNumber evidence="5">2.7.4.27</ecNumber>
    </recommendedName>
</protein>
<organism evidence="6 7">
    <name type="scientific">Halarsenatibacter silvermanii</name>
    <dbReference type="NCBI Taxonomy" id="321763"/>
    <lineage>
        <taxon>Bacteria</taxon>
        <taxon>Bacillati</taxon>
        <taxon>Bacillota</taxon>
        <taxon>Clostridia</taxon>
        <taxon>Halanaerobiales</taxon>
        <taxon>Halarsenatibacteraceae</taxon>
        <taxon>Halarsenatibacter</taxon>
    </lineage>
</organism>
<dbReference type="GO" id="GO:0016776">
    <property type="term" value="F:phosphotransferase activity, phosphate group as acceptor"/>
    <property type="evidence" value="ECO:0007669"/>
    <property type="project" value="UniProtKB-UniRule"/>
</dbReference>
<dbReference type="InterPro" id="IPR005177">
    <property type="entry name" value="Kinase-pyrophosphorylase"/>
</dbReference>
<evidence type="ECO:0000256" key="4">
    <source>
        <dbReference type="ARBA" id="ARBA00022777"/>
    </source>
</evidence>
<keyword evidence="3 5" id="KW-0547">Nucleotide-binding</keyword>
<keyword evidence="1 5" id="KW-0723">Serine/threonine-protein kinase</keyword>
<comment type="similarity">
    <text evidence="5">Belongs to the pyruvate, phosphate/water dikinase regulatory protein family. PDRP subfamily.</text>
</comment>
<dbReference type="EMBL" id="FNGO01000004">
    <property type="protein sequence ID" value="SDL40922.1"/>
    <property type="molecule type" value="Genomic_DNA"/>
</dbReference>
<dbReference type="EC" id="2.7.11.32" evidence="5"/>
<keyword evidence="7" id="KW-1185">Reference proteome</keyword>
<dbReference type="EC" id="2.7.4.27" evidence="5"/>
<dbReference type="STRING" id="321763.SAMN04488692_10491"/>
<dbReference type="PANTHER" id="PTHR31756">
    <property type="entry name" value="PYRUVATE, PHOSPHATE DIKINASE REGULATORY PROTEIN 1, CHLOROPLASTIC"/>
    <property type="match status" value="1"/>
</dbReference>
<reference evidence="6 7" key="1">
    <citation type="submission" date="2016-10" db="EMBL/GenBank/DDBJ databases">
        <authorList>
            <person name="de Groot N.N."/>
        </authorList>
    </citation>
    <scope>NUCLEOTIDE SEQUENCE [LARGE SCALE GENOMIC DNA]</scope>
    <source>
        <strain evidence="6 7">SLAS-1</strain>
    </source>
</reference>
<evidence type="ECO:0000256" key="5">
    <source>
        <dbReference type="HAMAP-Rule" id="MF_00921"/>
    </source>
</evidence>
<accession>A0A1G9JU72</accession>
<evidence type="ECO:0000313" key="6">
    <source>
        <dbReference type="EMBL" id="SDL40922.1"/>
    </source>
</evidence>
<dbReference type="Proteomes" id="UP000199476">
    <property type="component" value="Unassembled WGS sequence"/>
</dbReference>
<sequence length="269" mass="30405">MSSQDNTSIYVVSDSLGETANIVLEAAASQFDKTDFSVKKYSHMNTIRELKSIILEAEKEDALIVYTLIDPELRSEFKEMGNTRKISMVDLMGPIMNELENKLDQSPQLKPGLRHQLDDNYFDRVEAMEFTVKYDDRNDPEGVEKADVVLVGVSRTSKTPMCIYLSYRGYRAANVPLVPEVDVPDILLQNPDNKVVGLTIDPLVLNEIRQERLKSLGLSPDSQYASIERINEELGYADDIMKEIGCPIFNVTNKSIEESATQVQKFLEE</sequence>
<dbReference type="GO" id="GO:0005524">
    <property type="term" value="F:ATP binding"/>
    <property type="evidence" value="ECO:0007669"/>
    <property type="project" value="InterPro"/>
</dbReference>
<comment type="function">
    <text evidence="5">Bifunctional serine/threonine kinase and phosphorylase involved in the regulation of the pyruvate, phosphate dikinase (PPDK) by catalyzing its phosphorylation/dephosphorylation.</text>
</comment>
<gene>
    <name evidence="6" type="ORF">SAMN04488692_10491</name>
</gene>
<dbReference type="NCBIfam" id="NF003742">
    <property type="entry name" value="PRK05339.1"/>
    <property type="match status" value="1"/>
</dbReference>
<feature type="binding site" evidence="5">
    <location>
        <begin position="152"/>
        <end position="159"/>
    </location>
    <ligand>
        <name>ADP</name>
        <dbReference type="ChEBI" id="CHEBI:456216"/>
    </ligand>
</feature>
<keyword evidence="2 5" id="KW-0808">Transferase</keyword>
<evidence type="ECO:0000256" key="3">
    <source>
        <dbReference type="ARBA" id="ARBA00022741"/>
    </source>
</evidence>
<dbReference type="RefSeq" id="WP_089758712.1">
    <property type="nucleotide sequence ID" value="NZ_FNGO01000004.1"/>
</dbReference>
<dbReference type="InterPro" id="IPR026565">
    <property type="entry name" value="PPDK_reg"/>
</dbReference>
<evidence type="ECO:0000313" key="7">
    <source>
        <dbReference type="Proteomes" id="UP000199476"/>
    </source>
</evidence>
<evidence type="ECO:0000256" key="1">
    <source>
        <dbReference type="ARBA" id="ARBA00022527"/>
    </source>
</evidence>
<dbReference type="PANTHER" id="PTHR31756:SF3">
    <property type="entry name" value="PYRUVATE, PHOSPHATE DIKINASE REGULATORY PROTEIN 1, CHLOROPLASTIC"/>
    <property type="match status" value="1"/>
</dbReference>